<dbReference type="InterPro" id="IPR036681">
    <property type="entry name" value="PgpA-like_sf"/>
</dbReference>
<dbReference type="PANTHER" id="PTHR36305:SF1">
    <property type="entry name" value="PHOSPHATIDYLGLYCEROPHOSPHATASE A"/>
    <property type="match status" value="1"/>
</dbReference>
<comment type="function">
    <text evidence="1">Lipid phosphatase which dephosphorylates phosphatidylglycerophosphate (PGP) to phosphatidylglycerol (PG).</text>
</comment>
<comment type="caution">
    <text evidence="4">The sequence shown here is derived from an EMBL/GenBank/DDBJ whole genome shotgun (WGS) entry which is preliminary data.</text>
</comment>
<evidence type="ECO:0000313" key="5">
    <source>
        <dbReference type="Proteomes" id="UP001620597"/>
    </source>
</evidence>
<gene>
    <name evidence="4" type="ORF">WG929_18815</name>
</gene>
<keyword evidence="1" id="KW-1208">Phospholipid metabolism</keyword>
<proteinExistence type="predicted"/>
<dbReference type="PANTHER" id="PTHR36305">
    <property type="entry name" value="PHOSPHATIDYLGLYCEROPHOSPHATASE A"/>
    <property type="match status" value="1"/>
</dbReference>
<sequence length="156" mass="17402">MARTQLTSWTHWLAFGLGSGLAPKAPGTFGTVAALPIWWLLLHDMPLLPYLGVLLSGFAFGVYLCQRTSDDLGVHDHPGIVWDEWIGLWITYIALPSGWAWILAGFVLFRFFDILKPWPIKWLDQKVHGGFGIMIDDVLAGIFAWVVIQAAHAFIG</sequence>
<feature type="transmembrane region" description="Helical" evidence="2">
    <location>
        <begin position="47"/>
        <end position="65"/>
    </location>
</feature>
<dbReference type="RefSeq" id="WP_416207319.1">
    <property type="nucleotide sequence ID" value="NZ_JBBKTX010000031.1"/>
</dbReference>
<evidence type="ECO:0000256" key="1">
    <source>
        <dbReference type="PIRNR" id="PIRNR006162"/>
    </source>
</evidence>
<keyword evidence="1" id="KW-0595">Phospholipid degradation</keyword>
<dbReference type="InterPro" id="IPR026037">
    <property type="entry name" value="PgpA"/>
</dbReference>
<comment type="catalytic activity">
    <reaction evidence="1">
        <text>a 1,2-diacyl-sn-glycero-3-phospho-(1'-sn-glycero-3'-phosphate) + H2O = a 1,2-diacyl-sn-glycero-3-phospho-(1'-sn-glycerol) + phosphate</text>
        <dbReference type="Rhea" id="RHEA:33751"/>
        <dbReference type="ChEBI" id="CHEBI:15377"/>
        <dbReference type="ChEBI" id="CHEBI:43474"/>
        <dbReference type="ChEBI" id="CHEBI:60110"/>
        <dbReference type="ChEBI" id="CHEBI:64716"/>
        <dbReference type="EC" id="3.1.3.27"/>
    </reaction>
</comment>
<feature type="transmembrane region" description="Helical" evidence="2">
    <location>
        <begin position="86"/>
        <end position="111"/>
    </location>
</feature>
<dbReference type="PIRSF" id="PIRSF006162">
    <property type="entry name" value="PgpA"/>
    <property type="match status" value="1"/>
</dbReference>
<evidence type="ECO:0000313" key="4">
    <source>
        <dbReference type="EMBL" id="MFK4754463.1"/>
    </source>
</evidence>
<evidence type="ECO:0000256" key="2">
    <source>
        <dbReference type="SAM" id="Phobius"/>
    </source>
</evidence>
<keyword evidence="1" id="KW-0997">Cell inner membrane</keyword>
<organism evidence="4 5">
    <name type="scientific">Oceanobacter antarcticus</name>
    <dbReference type="NCBI Taxonomy" id="3133425"/>
    <lineage>
        <taxon>Bacteria</taxon>
        <taxon>Pseudomonadati</taxon>
        <taxon>Pseudomonadota</taxon>
        <taxon>Gammaproteobacteria</taxon>
        <taxon>Oceanospirillales</taxon>
        <taxon>Oceanospirillaceae</taxon>
        <taxon>Oceanobacter</taxon>
    </lineage>
</organism>
<keyword evidence="1" id="KW-0443">Lipid metabolism</keyword>
<dbReference type="SUPFAM" id="SSF101307">
    <property type="entry name" value="YutG-like"/>
    <property type="match status" value="1"/>
</dbReference>
<reference evidence="4 5" key="1">
    <citation type="submission" date="2024-03" db="EMBL/GenBank/DDBJ databases">
        <title>High-quality draft genome sequence of Oceanobacter sp. wDCs-4.</title>
        <authorList>
            <person name="Dong C."/>
        </authorList>
    </citation>
    <scope>NUCLEOTIDE SEQUENCE [LARGE SCALE GENOMIC DNA]</scope>
    <source>
        <strain evidence="5">wDCs-4</strain>
    </source>
</reference>
<keyword evidence="1" id="KW-0442">Lipid degradation</keyword>
<keyword evidence="5" id="KW-1185">Reference proteome</keyword>
<feature type="domain" description="YutG/PgpA" evidence="3">
    <location>
        <begin position="12"/>
        <end position="152"/>
    </location>
</feature>
<dbReference type="EMBL" id="JBBKTX010000031">
    <property type="protein sequence ID" value="MFK4754463.1"/>
    <property type="molecule type" value="Genomic_DNA"/>
</dbReference>
<dbReference type="InterPro" id="IPR007686">
    <property type="entry name" value="YutG/PgpA"/>
</dbReference>
<dbReference type="Gene3D" id="1.10.3760.10">
    <property type="entry name" value="PgpA-like"/>
    <property type="match status" value="1"/>
</dbReference>
<dbReference type="Proteomes" id="UP001620597">
    <property type="component" value="Unassembled WGS sequence"/>
</dbReference>
<dbReference type="CDD" id="cd06971">
    <property type="entry name" value="PgpA"/>
    <property type="match status" value="1"/>
</dbReference>
<feature type="transmembrane region" description="Helical" evidence="2">
    <location>
        <begin position="131"/>
        <end position="155"/>
    </location>
</feature>
<name>A0ABW8NNE4_9GAMM</name>
<protein>
    <recommendedName>
        <fullName evidence="1">Phosphatidylglycerophosphatase A</fullName>
        <ecNumber evidence="1">3.1.3.27</ecNumber>
    </recommendedName>
    <alternativeName>
        <fullName evidence="1">Phosphatidylglycerolphosphate phosphatase A</fullName>
    </alternativeName>
</protein>
<keyword evidence="2" id="KW-1133">Transmembrane helix</keyword>
<dbReference type="Pfam" id="PF04608">
    <property type="entry name" value="PgpA"/>
    <property type="match status" value="1"/>
</dbReference>
<keyword evidence="1 2" id="KW-0472">Membrane</keyword>
<feature type="transmembrane region" description="Helical" evidence="2">
    <location>
        <begin position="12"/>
        <end position="41"/>
    </location>
</feature>
<dbReference type="EC" id="3.1.3.27" evidence="1"/>
<keyword evidence="1" id="KW-0460">Magnesium</keyword>
<keyword evidence="1" id="KW-0479">Metal-binding</keyword>
<evidence type="ECO:0000259" key="3">
    <source>
        <dbReference type="Pfam" id="PF04608"/>
    </source>
</evidence>
<keyword evidence="1" id="KW-1003">Cell membrane</keyword>
<comment type="cofactor">
    <cofactor evidence="1">
        <name>Mg(2+)</name>
        <dbReference type="ChEBI" id="CHEBI:18420"/>
    </cofactor>
</comment>
<comment type="pathway">
    <text evidence="1">Phospholipid metabolism; phosphatidylglycerol biosynthesis; phosphatidylglycerol from CDP-diacylglycerol: step 2/2.</text>
</comment>
<comment type="subcellular location">
    <subcellularLocation>
        <location evidence="1">Cell inner membrane</location>
        <topology evidence="1">Multi-pass membrane protein</topology>
    </subcellularLocation>
</comment>
<keyword evidence="1 2" id="KW-0812">Transmembrane</keyword>
<accession>A0ABW8NNE4</accession>
<keyword evidence="1" id="KW-0378">Hydrolase</keyword>